<reference evidence="1 2" key="1">
    <citation type="journal article" date="2009" name="Appl. Environ. Microbiol.">
        <title>Three genomes from the phylum Acidobacteria provide insight into the lifestyles of these microorganisms in soils.</title>
        <authorList>
            <person name="Ward N.L."/>
            <person name="Challacombe J.F."/>
            <person name="Janssen P.H."/>
            <person name="Henrissat B."/>
            <person name="Coutinho P.M."/>
            <person name="Wu M."/>
            <person name="Xie G."/>
            <person name="Haft D.H."/>
            <person name="Sait M."/>
            <person name="Badger J."/>
            <person name="Barabote R.D."/>
            <person name="Bradley B."/>
            <person name="Brettin T.S."/>
            <person name="Brinkac L.M."/>
            <person name="Bruce D."/>
            <person name="Creasy T."/>
            <person name="Daugherty S.C."/>
            <person name="Davidsen T.M."/>
            <person name="DeBoy R.T."/>
            <person name="Detter J.C."/>
            <person name="Dodson R.J."/>
            <person name="Durkin A.S."/>
            <person name="Ganapathy A."/>
            <person name="Gwinn-Giglio M."/>
            <person name="Han C.S."/>
            <person name="Khouri H."/>
            <person name="Kiss H."/>
            <person name="Kothari S.P."/>
            <person name="Madupu R."/>
            <person name="Nelson K.E."/>
            <person name="Nelson W.C."/>
            <person name="Paulsen I."/>
            <person name="Penn K."/>
            <person name="Ren Q."/>
            <person name="Rosovitz M.J."/>
            <person name="Selengut J.D."/>
            <person name="Shrivastava S."/>
            <person name="Sullivan S.A."/>
            <person name="Tapia R."/>
            <person name="Thompson L.S."/>
            <person name="Watkins K.L."/>
            <person name="Yang Q."/>
            <person name="Yu C."/>
            <person name="Zafar N."/>
            <person name="Zhou L."/>
            <person name="Kuske C.R."/>
        </authorList>
    </citation>
    <scope>NUCLEOTIDE SEQUENCE [LARGE SCALE GENOMIC DNA]</scope>
    <source>
        <strain evidence="2">ATCC 51196 / DSM 11244 / BCRC 80197 / JCM 7670 / NBRC 15755 / NCIMB 13165 / 161</strain>
    </source>
</reference>
<dbReference type="InterPro" id="IPR013406">
    <property type="entry name" value="CHP02574_addiction_mod"/>
</dbReference>
<keyword evidence="2" id="KW-1185">Reference proteome</keyword>
<evidence type="ECO:0000313" key="1">
    <source>
        <dbReference type="EMBL" id="ACO34362.1"/>
    </source>
</evidence>
<dbReference type="KEGG" id="aca:ACP_0052"/>
<dbReference type="AlphaFoldDB" id="C1F808"/>
<dbReference type="NCBIfam" id="TIGR02574">
    <property type="entry name" value="stabl_TIGR02574"/>
    <property type="match status" value="1"/>
</dbReference>
<gene>
    <name evidence="1" type="ordered locus">ACP_0052</name>
</gene>
<protein>
    <submittedName>
        <fullName evidence="1">Putative addiction module component, TIGR02574 family</fullName>
    </submittedName>
</protein>
<name>C1F808_ACIC5</name>
<dbReference type="InParanoid" id="C1F808"/>
<dbReference type="Pfam" id="PF09720">
    <property type="entry name" value="Unstab_antitox"/>
    <property type="match status" value="1"/>
</dbReference>
<proteinExistence type="predicted"/>
<dbReference type="Proteomes" id="UP000002207">
    <property type="component" value="Chromosome"/>
</dbReference>
<organism evidence="1 2">
    <name type="scientific">Acidobacterium capsulatum (strain ATCC 51196 / DSM 11244 / BCRC 80197 / JCM 7670 / NBRC 15755 / NCIMB 13165 / 161)</name>
    <dbReference type="NCBI Taxonomy" id="240015"/>
    <lineage>
        <taxon>Bacteria</taxon>
        <taxon>Pseudomonadati</taxon>
        <taxon>Acidobacteriota</taxon>
        <taxon>Terriglobia</taxon>
        <taxon>Terriglobales</taxon>
        <taxon>Acidobacteriaceae</taxon>
        <taxon>Acidobacterium</taxon>
    </lineage>
</organism>
<dbReference type="EMBL" id="CP001472">
    <property type="protein sequence ID" value="ACO34362.1"/>
    <property type="molecule type" value="Genomic_DNA"/>
</dbReference>
<dbReference type="HOGENOM" id="CLU_2091481_0_0_0"/>
<sequence length="116" mass="13514">MQVPFAMTESWRDGTPIILWEIGANKRRQTEALACWIGVSYALSMERLTQDELSRLTPPERLDMIAQLWDSLEENQLPVSAAQKDELDRRLDRLDADRRESVTWDALKAELERRCP</sequence>
<accession>C1F808</accession>
<evidence type="ECO:0000313" key="2">
    <source>
        <dbReference type="Proteomes" id="UP000002207"/>
    </source>
</evidence>